<dbReference type="InterPro" id="IPR027417">
    <property type="entry name" value="P-loop_NTPase"/>
</dbReference>
<comment type="similarity">
    <text evidence="1">Belongs to the ABC transporter superfamily.</text>
</comment>
<dbReference type="InterPro" id="IPR003593">
    <property type="entry name" value="AAA+_ATPase"/>
</dbReference>
<dbReference type="PROSITE" id="PS50893">
    <property type="entry name" value="ABC_TRANSPORTER_2"/>
    <property type="match status" value="1"/>
</dbReference>
<evidence type="ECO:0000256" key="2">
    <source>
        <dbReference type="ARBA" id="ARBA00022448"/>
    </source>
</evidence>
<dbReference type="AlphaFoldDB" id="A0A843SI04"/>
<dbReference type="Proteomes" id="UP000444318">
    <property type="component" value="Unassembled WGS sequence"/>
</dbReference>
<keyword evidence="9" id="KW-1185">Reference proteome</keyword>
<dbReference type="PANTHER" id="PTHR42711">
    <property type="entry name" value="ABC TRANSPORTER ATP-BINDING PROTEIN"/>
    <property type="match status" value="1"/>
</dbReference>
<accession>A0A843SI04</accession>
<dbReference type="GO" id="GO:0016887">
    <property type="term" value="F:ATP hydrolysis activity"/>
    <property type="evidence" value="ECO:0007669"/>
    <property type="project" value="InterPro"/>
</dbReference>
<gene>
    <name evidence="8" type="ORF">GEV01_19125</name>
</gene>
<dbReference type="PROSITE" id="PS00211">
    <property type="entry name" value="ABC_TRANSPORTER_1"/>
    <property type="match status" value="1"/>
</dbReference>
<keyword evidence="6 8" id="KW-0067">ATP-binding</keyword>
<proteinExistence type="inferred from homology"/>
<keyword evidence="2" id="KW-0813">Transport</keyword>
<dbReference type="InterPro" id="IPR003439">
    <property type="entry name" value="ABC_transporter-like_ATP-bd"/>
</dbReference>
<dbReference type="RefSeq" id="WP_152807180.1">
    <property type="nucleotide sequence ID" value="NZ_WHUF01000005.1"/>
</dbReference>
<organism evidence="8 9">
    <name type="scientific">Rugamonas rivuli</name>
    <dbReference type="NCBI Taxonomy" id="2743358"/>
    <lineage>
        <taxon>Bacteria</taxon>
        <taxon>Pseudomonadati</taxon>
        <taxon>Pseudomonadota</taxon>
        <taxon>Betaproteobacteria</taxon>
        <taxon>Burkholderiales</taxon>
        <taxon>Oxalobacteraceae</taxon>
        <taxon>Telluria group</taxon>
        <taxon>Rugamonas</taxon>
    </lineage>
</organism>
<dbReference type="SMART" id="SM00382">
    <property type="entry name" value="AAA"/>
    <property type="match status" value="1"/>
</dbReference>
<dbReference type="Gene3D" id="3.40.50.300">
    <property type="entry name" value="P-loop containing nucleotide triphosphate hydrolases"/>
    <property type="match status" value="1"/>
</dbReference>
<dbReference type="GO" id="GO:0005524">
    <property type="term" value="F:ATP binding"/>
    <property type="evidence" value="ECO:0007669"/>
    <property type="project" value="UniProtKB-KW"/>
</dbReference>
<evidence type="ECO:0000313" key="8">
    <source>
        <dbReference type="EMBL" id="MQA21634.1"/>
    </source>
</evidence>
<evidence type="ECO:0000259" key="7">
    <source>
        <dbReference type="PROSITE" id="PS50893"/>
    </source>
</evidence>
<evidence type="ECO:0000313" key="9">
    <source>
        <dbReference type="Proteomes" id="UP000444318"/>
    </source>
</evidence>
<keyword evidence="5" id="KW-0547">Nucleotide-binding</keyword>
<sequence length="252" mass="27158">MIEAVGLKKDFKSTAKGAKGQTVQAVKSVSFTCRPGQVLGLIGPNGAGKTTTLRMLSSAIAPTAGEVRVQGLRLTQEQMDARRQIGFLSGHTGLYQRLSVRENIEYFGRAYGLRGAALSGRTDQLIDQFGLRQYADQQVDKLSFGNKQRAAIARTVVHTPAILILDEPTTGLDILGAKLVNDFVLDYKRSGAAVIFSTHHMHEVEDLCDEVCIINSGVSVYEGQVAALLNETGTTSLHGAYLHKITTPQVSA</sequence>
<evidence type="ECO:0000256" key="3">
    <source>
        <dbReference type="ARBA" id="ARBA00022458"/>
    </source>
</evidence>
<dbReference type="InterPro" id="IPR017871">
    <property type="entry name" value="ABC_transporter-like_CS"/>
</dbReference>
<feature type="domain" description="ABC transporter" evidence="7">
    <location>
        <begin position="5"/>
        <end position="241"/>
    </location>
</feature>
<keyword evidence="4" id="KW-0472">Membrane</keyword>
<evidence type="ECO:0000256" key="5">
    <source>
        <dbReference type="ARBA" id="ARBA00022741"/>
    </source>
</evidence>
<keyword evidence="3" id="KW-0536">Nodulation</keyword>
<evidence type="ECO:0000256" key="6">
    <source>
        <dbReference type="ARBA" id="ARBA00022840"/>
    </source>
</evidence>
<dbReference type="Pfam" id="PF00005">
    <property type="entry name" value="ABC_tran"/>
    <property type="match status" value="1"/>
</dbReference>
<dbReference type="InterPro" id="IPR050763">
    <property type="entry name" value="ABC_transporter_ATP-binding"/>
</dbReference>
<name>A0A843SI04_9BURK</name>
<evidence type="ECO:0000256" key="1">
    <source>
        <dbReference type="ARBA" id="ARBA00005417"/>
    </source>
</evidence>
<dbReference type="EMBL" id="WHUF01000005">
    <property type="protein sequence ID" value="MQA21634.1"/>
    <property type="molecule type" value="Genomic_DNA"/>
</dbReference>
<keyword evidence="4" id="KW-1003">Cell membrane</keyword>
<protein>
    <submittedName>
        <fullName evidence="8">ATP-binding cassette domain-containing protein</fullName>
    </submittedName>
</protein>
<dbReference type="SUPFAM" id="SSF52540">
    <property type="entry name" value="P-loop containing nucleoside triphosphate hydrolases"/>
    <property type="match status" value="1"/>
</dbReference>
<reference evidence="8 9" key="1">
    <citation type="submission" date="2019-10" db="EMBL/GenBank/DDBJ databases">
        <title>Two novel species isolated from a subtropical stream in China.</title>
        <authorList>
            <person name="Lu H."/>
        </authorList>
    </citation>
    <scope>NUCLEOTIDE SEQUENCE [LARGE SCALE GENOMIC DNA]</scope>
    <source>
        <strain evidence="8 9">FT103W</strain>
    </source>
</reference>
<evidence type="ECO:0000256" key="4">
    <source>
        <dbReference type="ARBA" id="ARBA00022475"/>
    </source>
</evidence>
<comment type="caution">
    <text evidence="8">The sequence shown here is derived from an EMBL/GenBank/DDBJ whole genome shotgun (WGS) entry which is preliminary data.</text>
</comment>
<dbReference type="PANTHER" id="PTHR42711:SF5">
    <property type="entry name" value="ABC TRANSPORTER ATP-BINDING PROTEIN NATA"/>
    <property type="match status" value="1"/>
</dbReference>